<keyword evidence="1" id="KW-0472">Membrane</keyword>
<proteinExistence type="predicted"/>
<organism evidence="2 3">
    <name type="scientific">Desulfopila aestuarii DSM 18488</name>
    <dbReference type="NCBI Taxonomy" id="1121416"/>
    <lineage>
        <taxon>Bacteria</taxon>
        <taxon>Pseudomonadati</taxon>
        <taxon>Thermodesulfobacteriota</taxon>
        <taxon>Desulfobulbia</taxon>
        <taxon>Desulfobulbales</taxon>
        <taxon>Desulfocapsaceae</taxon>
        <taxon>Desulfopila</taxon>
    </lineage>
</organism>
<feature type="transmembrane region" description="Helical" evidence="1">
    <location>
        <begin position="21"/>
        <end position="40"/>
    </location>
</feature>
<protein>
    <submittedName>
        <fullName evidence="2">Uncharacterized protein</fullName>
    </submittedName>
</protein>
<sequence>MRSENARDKSSIRHRFMKEMRAYAAISLYLWVCFSALLLYGTAVLRTDNVQLLPLGTALVKALILGKFILIGKAIKVGVRLKPGNLLYRIVRKSLVMLLFLLVLTAIEELIVGVVHGQAASAIITEFLGRPWLQHLAPSVVMLLVLIPMIAFEEIDHVLGDGSLKRMLFGTSENE</sequence>
<dbReference type="EMBL" id="FRFE01000008">
    <property type="protein sequence ID" value="SHO47855.1"/>
    <property type="molecule type" value="Genomic_DNA"/>
</dbReference>
<dbReference type="OrthoDB" id="8242847at2"/>
<keyword evidence="1" id="KW-1133">Transmembrane helix</keyword>
<dbReference type="AlphaFoldDB" id="A0A1M7Y5U8"/>
<keyword evidence="3" id="KW-1185">Reference proteome</keyword>
<keyword evidence="1" id="KW-0812">Transmembrane</keyword>
<name>A0A1M7Y5U8_9BACT</name>
<gene>
    <name evidence="2" type="ORF">SAMN02745220_02002</name>
</gene>
<dbReference type="Proteomes" id="UP000184603">
    <property type="component" value="Unassembled WGS sequence"/>
</dbReference>
<evidence type="ECO:0000256" key="1">
    <source>
        <dbReference type="SAM" id="Phobius"/>
    </source>
</evidence>
<evidence type="ECO:0000313" key="3">
    <source>
        <dbReference type="Proteomes" id="UP000184603"/>
    </source>
</evidence>
<accession>A0A1M7Y5U8</accession>
<feature type="transmembrane region" description="Helical" evidence="1">
    <location>
        <begin position="135"/>
        <end position="152"/>
    </location>
</feature>
<reference evidence="2 3" key="1">
    <citation type="submission" date="2016-12" db="EMBL/GenBank/DDBJ databases">
        <authorList>
            <person name="Song W.-J."/>
            <person name="Kurnit D.M."/>
        </authorList>
    </citation>
    <scope>NUCLEOTIDE SEQUENCE [LARGE SCALE GENOMIC DNA]</scope>
    <source>
        <strain evidence="2 3">DSM 18488</strain>
    </source>
</reference>
<evidence type="ECO:0000313" key="2">
    <source>
        <dbReference type="EMBL" id="SHO47855.1"/>
    </source>
</evidence>
<feature type="transmembrane region" description="Helical" evidence="1">
    <location>
        <begin position="95"/>
        <end position="115"/>
    </location>
</feature>
<dbReference type="RefSeq" id="WP_073613308.1">
    <property type="nucleotide sequence ID" value="NZ_FRFE01000008.1"/>
</dbReference>
<feature type="transmembrane region" description="Helical" evidence="1">
    <location>
        <begin position="52"/>
        <end position="75"/>
    </location>
</feature>